<feature type="signal peptide" evidence="1">
    <location>
        <begin position="1"/>
        <end position="29"/>
    </location>
</feature>
<evidence type="ECO:0000313" key="3">
    <source>
        <dbReference type="Proteomes" id="UP000230161"/>
    </source>
</evidence>
<evidence type="ECO:0000313" key="2">
    <source>
        <dbReference type="EMBL" id="PJJ64983.1"/>
    </source>
</evidence>
<evidence type="ECO:0008006" key="4">
    <source>
        <dbReference type="Google" id="ProtNLM"/>
    </source>
</evidence>
<keyword evidence="1" id="KW-0732">Signal</keyword>
<name>A0A2M9C360_9MICO</name>
<feature type="chain" id="PRO_5014773615" description="WxL domain-containing protein" evidence="1">
    <location>
        <begin position="30"/>
        <end position="347"/>
    </location>
</feature>
<dbReference type="OrthoDB" id="5099901at2"/>
<protein>
    <recommendedName>
        <fullName evidence="4">WxL domain-containing protein</fullName>
    </recommendedName>
</protein>
<keyword evidence="3" id="KW-1185">Reference proteome</keyword>
<dbReference type="EMBL" id="PGFB01000001">
    <property type="protein sequence ID" value="PJJ64983.1"/>
    <property type="molecule type" value="Genomic_DNA"/>
</dbReference>
<dbReference type="RefSeq" id="WP_100342935.1">
    <property type="nucleotide sequence ID" value="NZ_PGFB01000001.1"/>
</dbReference>
<dbReference type="AlphaFoldDB" id="A0A2M9C360"/>
<reference evidence="2 3" key="1">
    <citation type="submission" date="2017-11" db="EMBL/GenBank/DDBJ databases">
        <title>Genomic Encyclopedia of Archaeal and Bacterial Type Strains, Phase II (KMG-II): From Individual Species to Whole Genera.</title>
        <authorList>
            <person name="Goeker M."/>
        </authorList>
    </citation>
    <scope>NUCLEOTIDE SEQUENCE [LARGE SCALE GENOMIC DNA]</scope>
    <source>
        <strain evidence="2 3">DSM 25625</strain>
    </source>
</reference>
<proteinExistence type="predicted"/>
<evidence type="ECO:0000256" key="1">
    <source>
        <dbReference type="SAM" id="SignalP"/>
    </source>
</evidence>
<accession>A0A2M9C360</accession>
<comment type="caution">
    <text evidence="2">The sequence shown here is derived from an EMBL/GenBank/DDBJ whole genome shotgun (WGS) entry which is preliminary data.</text>
</comment>
<organism evidence="2 3">
    <name type="scientific">Compostimonas suwonensis</name>
    <dbReference type="NCBI Taxonomy" id="1048394"/>
    <lineage>
        <taxon>Bacteria</taxon>
        <taxon>Bacillati</taxon>
        <taxon>Actinomycetota</taxon>
        <taxon>Actinomycetes</taxon>
        <taxon>Micrococcales</taxon>
        <taxon>Microbacteriaceae</taxon>
        <taxon>Compostimonas</taxon>
    </lineage>
</organism>
<dbReference type="Proteomes" id="UP000230161">
    <property type="component" value="Unassembled WGS sequence"/>
</dbReference>
<sequence>MLKKNVARLAIVGLALAGLATVTTAPAFAAEANGSDTPVFPYNSADGTPFEADQAYTWTTEVFGSSSPTDPMVPFVCSDDAQTVQSFIAPRGQERTRASWSAWADIFFAPGTKTVLGFPISLYKNNLGNAAAVKAAGGEYSVGFACMKDNNVNFATSGVFFANVTIAPGGDYTVVPADVVVPPVDPTLTGDIDLEATTVAAENGVLSLEVPADAKATIGSPTLIDNLSTSTGDLPEVTVNDGRVLTREGWTLTSTVDDFTNATANATIEKKQLGVKPVLGDDSTSDGVVLGAEQIAGSADASILLATAPATTGVGVTHIGAELTFVAPADKPAGVYTSKMTLTLVSE</sequence>
<gene>
    <name evidence="2" type="ORF">CLV54_0008</name>
</gene>